<evidence type="ECO:0000313" key="13">
    <source>
        <dbReference type="Proteomes" id="UP000295064"/>
    </source>
</evidence>
<protein>
    <recommendedName>
        <fullName evidence="9">Lipoprotein signal peptidase</fullName>
        <ecNumber evidence="9">3.4.23.36</ecNumber>
    </recommendedName>
    <alternativeName>
        <fullName evidence="9">Prolipoprotein signal peptidase</fullName>
    </alternativeName>
    <alternativeName>
        <fullName evidence="9">Signal peptidase II</fullName>
        <shortName evidence="9">SPase II</shortName>
    </alternativeName>
</protein>
<evidence type="ECO:0000256" key="11">
    <source>
        <dbReference type="RuleBase" id="RU004181"/>
    </source>
</evidence>
<name>A0A4R6LNC3_9FIRM</name>
<dbReference type="GO" id="GO:0005886">
    <property type="term" value="C:plasma membrane"/>
    <property type="evidence" value="ECO:0007669"/>
    <property type="project" value="UniProtKB-SubCell"/>
</dbReference>
<dbReference type="PANTHER" id="PTHR33695">
    <property type="entry name" value="LIPOPROTEIN SIGNAL PEPTIDASE"/>
    <property type="match status" value="1"/>
</dbReference>
<evidence type="ECO:0000256" key="2">
    <source>
        <dbReference type="ARBA" id="ARBA00022475"/>
    </source>
</evidence>
<feature type="transmembrane region" description="Helical" evidence="9">
    <location>
        <begin position="75"/>
        <end position="92"/>
    </location>
</feature>
<reference evidence="12 13" key="1">
    <citation type="submission" date="2019-03" db="EMBL/GenBank/DDBJ databases">
        <title>Subsurface microbial communities from deep shales in Ohio and West Virginia, USA.</title>
        <authorList>
            <person name="Wrighton K."/>
        </authorList>
    </citation>
    <scope>NUCLEOTIDE SEQUENCE [LARGE SCALE GENOMIC DNA]</scope>
    <source>
        <strain evidence="12 13">MA284_T2</strain>
    </source>
</reference>
<dbReference type="PROSITE" id="PS00855">
    <property type="entry name" value="SPASE_II"/>
    <property type="match status" value="1"/>
</dbReference>
<evidence type="ECO:0000256" key="10">
    <source>
        <dbReference type="RuleBase" id="RU000594"/>
    </source>
</evidence>
<comment type="catalytic activity">
    <reaction evidence="9 10">
        <text>Release of signal peptides from bacterial membrane prolipoproteins. Hydrolyzes -Xaa-Yaa-Zaa-|-(S,diacylglyceryl)Cys-, in which Xaa is hydrophobic (preferably Leu), and Yaa (Ala or Ser) and Zaa (Gly or Ala) have small, neutral side chains.</text>
        <dbReference type="EC" id="3.4.23.36"/>
    </reaction>
</comment>
<proteinExistence type="inferred from homology"/>
<comment type="subcellular location">
    <subcellularLocation>
        <location evidence="9">Cell membrane</location>
        <topology evidence="9">Multi-pass membrane protein</topology>
    </subcellularLocation>
</comment>
<dbReference type="InterPro" id="IPR001872">
    <property type="entry name" value="Peptidase_A8"/>
</dbReference>
<keyword evidence="6 9" id="KW-0378">Hydrolase</keyword>
<dbReference type="EMBL" id="SNWX01000013">
    <property type="protein sequence ID" value="TDO87795.1"/>
    <property type="molecule type" value="Genomic_DNA"/>
</dbReference>
<dbReference type="GO" id="GO:0004190">
    <property type="term" value="F:aspartic-type endopeptidase activity"/>
    <property type="evidence" value="ECO:0007669"/>
    <property type="project" value="UniProtKB-UniRule"/>
</dbReference>
<comment type="caution">
    <text evidence="12">The sequence shown here is derived from an EMBL/GenBank/DDBJ whole genome shotgun (WGS) entry which is preliminary data.</text>
</comment>
<comment type="pathway">
    <text evidence="9">Protein modification; lipoprotein biosynthesis (signal peptide cleavage).</text>
</comment>
<dbReference type="Pfam" id="PF01252">
    <property type="entry name" value="Peptidase_A8"/>
    <property type="match status" value="1"/>
</dbReference>
<evidence type="ECO:0000256" key="7">
    <source>
        <dbReference type="ARBA" id="ARBA00022989"/>
    </source>
</evidence>
<evidence type="ECO:0000256" key="5">
    <source>
        <dbReference type="ARBA" id="ARBA00022750"/>
    </source>
</evidence>
<dbReference type="GO" id="GO:0006508">
    <property type="term" value="P:proteolysis"/>
    <property type="evidence" value="ECO:0007669"/>
    <property type="project" value="UniProtKB-KW"/>
</dbReference>
<evidence type="ECO:0000256" key="6">
    <source>
        <dbReference type="ARBA" id="ARBA00022801"/>
    </source>
</evidence>
<dbReference type="Proteomes" id="UP000295064">
    <property type="component" value="Unassembled WGS sequence"/>
</dbReference>
<feature type="active site" evidence="9">
    <location>
        <position position="146"/>
    </location>
</feature>
<organism evidence="12 13">
    <name type="scientific">Halanaerobium saccharolyticum</name>
    <dbReference type="NCBI Taxonomy" id="43595"/>
    <lineage>
        <taxon>Bacteria</taxon>
        <taxon>Bacillati</taxon>
        <taxon>Bacillota</taxon>
        <taxon>Clostridia</taxon>
        <taxon>Halanaerobiales</taxon>
        <taxon>Halanaerobiaceae</taxon>
        <taxon>Halanaerobium</taxon>
    </lineage>
</organism>
<evidence type="ECO:0000256" key="3">
    <source>
        <dbReference type="ARBA" id="ARBA00022670"/>
    </source>
</evidence>
<dbReference type="UniPathway" id="UPA00665"/>
<sequence>MFKLFLYVKIIDGVETMLIVAFSIVIIFIDQLSKFLIRSNFHQSHQLSIIGDYLYLTFVKNRGAAFGILKGQRSFFILITVFLLIFIIYIYQNELKQTAAVKAAIGFLLGGSIANLIDRLLLHYVTDFIAFNLFDFYQLPVVNIADIFIFFGVLILIYNLLFSADRGV</sequence>
<dbReference type="RefSeq" id="WP_243727753.1">
    <property type="nucleotide sequence ID" value="NZ_SNWX01000013.1"/>
</dbReference>
<evidence type="ECO:0000256" key="9">
    <source>
        <dbReference type="HAMAP-Rule" id="MF_00161"/>
    </source>
</evidence>
<gene>
    <name evidence="9" type="primary">lspA</name>
    <name evidence="12" type="ORF">DFR79_1139</name>
</gene>
<accession>A0A4R6LNC3</accession>
<dbReference type="NCBIfam" id="TIGR00077">
    <property type="entry name" value="lspA"/>
    <property type="match status" value="1"/>
</dbReference>
<comment type="function">
    <text evidence="9 10">This protein specifically catalyzes the removal of signal peptides from prolipoproteins.</text>
</comment>
<keyword evidence="5 9" id="KW-0064">Aspartyl protease</keyword>
<feature type="transmembrane region" description="Helical" evidence="9">
    <location>
        <begin position="99"/>
        <end position="117"/>
    </location>
</feature>
<keyword evidence="4 9" id="KW-0812">Transmembrane</keyword>
<keyword evidence="8 9" id="KW-0472">Membrane</keyword>
<feature type="active site" evidence="9">
    <location>
        <position position="127"/>
    </location>
</feature>
<keyword evidence="3 9" id="KW-0645">Protease</keyword>
<evidence type="ECO:0000256" key="8">
    <source>
        <dbReference type="ARBA" id="ARBA00023136"/>
    </source>
</evidence>
<dbReference type="AlphaFoldDB" id="A0A4R6LNC3"/>
<dbReference type="EC" id="3.4.23.36" evidence="9"/>
<feature type="transmembrane region" description="Helical" evidence="9">
    <location>
        <begin position="137"/>
        <end position="162"/>
    </location>
</feature>
<dbReference type="PRINTS" id="PR00781">
    <property type="entry name" value="LIPOSIGPTASE"/>
</dbReference>
<dbReference type="HAMAP" id="MF_00161">
    <property type="entry name" value="LspA"/>
    <property type="match status" value="1"/>
</dbReference>
<comment type="similarity">
    <text evidence="1 9 11">Belongs to the peptidase A8 family.</text>
</comment>
<keyword evidence="7 9" id="KW-1133">Transmembrane helix</keyword>
<dbReference type="PANTHER" id="PTHR33695:SF1">
    <property type="entry name" value="LIPOPROTEIN SIGNAL PEPTIDASE"/>
    <property type="match status" value="1"/>
</dbReference>
<evidence type="ECO:0000313" key="12">
    <source>
        <dbReference type="EMBL" id="TDO87795.1"/>
    </source>
</evidence>
<feature type="transmembrane region" description="Helical" evidence="9">
    <location>
        <begin position="6"/>
        <end position="29"/>
    </location>
</feature>
<evidence type="ECO:0000256" key="1">
    <source>
        <dbReference type="ARBA" id="ARBA00006139"/>
    </source>
</evidence>
<keyword evidence="2 9" id="KW-1003">Cell membrane</keyword>
<evidence type="ECO:0000256" key="4">
    <source>
        <dbReference type="ARBA" id="ARBA00022692"/>
    </source>
</evidence>